<dbReference type="Pfam" id="PF25597">
    <property type="entry name" value="SH3_retrovirus"/>
    <property type="match status" value="1"/>
</dbReference>
<dbReference type="InterPro" id="IPR054722">
    <property type="entry name" value="PolX-like_BBD"/>
</dbReference>
<dbReference type="EMBL" id="BKCJ010000186">
    <property type="protein sequence ID" value="GEU30759.1"/>
    <property type="molecule type" value="Genomic_DNA"/>
</dbReference>
<reference evidence="5" key="1">
    <citation type="journal article" date="2019" name="Sci. Rep.">
        <title>Draft genome of Tanacetum cinerariifolium, the natural source of mosquito coil.</title>
        <authorList>
            <person name="Yamashiro T."/>
            <person name="Shiraishi A."/>
            <person name="Satake H."/>
            <person name="Nakayama K."/>
        </authorList>
    </citation>
    <scope>NUCLEOTIDE SEQUENCE</scope>
</reference>
<dbReference type="InterPro" id="IPR057670">
    <property type="entry name" value="SH3_retrovirus"/>
</dbReference>
<dbReference type="InterPro" id="IPR036875">
    <property type="entry name" value="Znf_CCHC_sf"/>
</dbReference>
<keyword evidence="1" id="KW-0175">Coiled coil</keyword>
<accession>A0A6L2J184</accession>
<feature type="coiled-coil region" evidence="1">
    <location>
        <begin position="72"/>
        <end position="106"/>
    </location>
</feature>
<organism evidence="5">
    <name type="scientific">Tanacetum cinerariifolium</name>
    <name type="common">Dalmatian daisy</name>
    <name type="synonym">Chrysanthemum cinerariifolium</name>
    <dbReference type="NCBI Taxonomy" id="118510"/>
    <lineage>
        <taxon>Eukaryota</taxon>
        <taxon>Viridiplantae</taxon>
        <taxon>Streptophyta</taxon>
        <taxon>Embryophyta</taxon>
        <taxon>Tracheophyta</taxon>
        <taxon>Spermatophyta</taxon>
        <taxon>Magnoliopsida</taxon>
        <taxon>eudicotyledons</taxon>
        <taxon>Gunneridae</taxon>
        <taxon>Pentapetalae</taxon>
        <taxon>asterids</taxon>
        <taxon>campanulids</taxon>
        <taxon>Asterales</taxon>
        <taxon>Asteraceae</taxon>
        <taxon>Asteroideae</taxon>
        <taxon>Anthemideae</taxon>
        <taxon>Anthemidinae</taxon>
        <taxon>Tanacetum</taxon>
    </lineage>
</organism>
<feature type="coiled-coil region" evidence="1">
    <location>
        <begin position="196"/>
        <end position="251"/>
    </location>
</feature>
<protein>
    <submittedName>
        <fullName evidence="5">Uncharacterized protein</fullName>
    </submittedName>
</protein>
<feature type="domain" description="Retroviral polymerase SH3-like" evidence="4">
    <location>
        <begin position="511"/>
        <end position="554"/>
    </location>
</feature>
<feature type="region of interest" description="Disordered" evidence="2">
    <location>
        <begin position="158"/>
        <end position="184"/>
    </location>
</feature>
<dbReference type="SUPFAM" id="SSF57756">
    <property type="entry name" value="Retrovirus zinc finger-like domains"/>
    <property type="match status" value="1"/>
</dbReference>
<evidence type="ECO:0000259" key="3">
    <source>
        <dbReference type="Pfam" id="PF22936"/>
    </source>
</evidence>
<evidence type="ECO:0000313" key="5">
    <source>
        <dbReference type="EMBL" id="GEU30759.1"/>
    </source>
</evidence>
<comment type="caution">
    <text evidence="5">The sequence shown here is derived from an EMBL/GenBank/DDBJ whole genome shotgun (WGS) entry which is preliminary data.</text>
</comment>
<dbReference type="Pfam" id="PF22936">
    <property type="entry name" value="Pol_BBD"/>
    <property type="match status" value="1"/>
</dbReference>
<dbReference type="GO" id="GO:0008270">
    <property type="term" value="F:zinc ion binding"/>
    <property type="evidence" value="ECO:0007669"/>
    <property type="project" value="InterPro"/>
</dbReference>
<dbReference type="AlphaFoldDB" id="A0A6L2J184"/>
<proteinExistence type="predicted"/>
<dbReference type="GO" id="GO:0003676">
    <property type="term" value="F:nucleic acid binding"/>
    <property type="evidence" value="ECO:0007669"/>
    <property type="project" value="InterPro"/>
</dbReference>
<feature type="compositionally biased region" description="Basic and acidic residues" evidence="2">
    <location>
        <begin position="158"/>
        <end position="176"/>
    </location>
</feature>
<feature type="coiled-coil region" evidence="1">
    <location>
        <begin position="398"/>
        <end position="439"/>
    </location>
</feature>
<evidence type="ECO:0000256" key="2">
    <source>
        <dbReference type="SAM" id="MobiDB-lite"/>
    </source>
</evidence>
<sequence>MTDYSLWEVILNGDSPVPTRIVEGVVQPVAATTAEQKLARKNELKTRGTLLMALPDKHQLKFNSHKDAKTLMEAIEKRLDQIHDTLQKLISQLEIHKTDVDDLEEIDLKWQMAMLTMRARRFLQKTSRNQGANGPTSMGFDMAKVECYNFHKKGHFARECRSPKDSRRTAVAEPQRRNVPVETSTSNALVSQCDGLESVEARLLVYKQNESVLEENIKLINIEVQLRDTALTTLRQKLDTTEKERDDLNMNLKSLDPDYSSKNHVRKFLCALSLKWTAKVMAIKEAKDLGTLPLDELIGNLKVYEIVLDNDGVTSKTTKEKVKSIEGHFASECRKPKENKAFMGGAWSDIEDDDEQPNDATCLMAIESQEVVSKPSSSNNDLNIIDLQKENEEFLKFNKDFAKTFEKLLNEKRSLKKENSKHSSKINDLQMEVRKLANDKEVFLKYDLLPDDCIVDSGCTTHMTMSRRLFTSYKAYDGGHVVFRSNLKGKVVDGGYITHDSITITYVEHVAFKLINVGYSQTSKAYIVLNKETIRIKESLNVTFDESLPKPKSSSLILDDKIDEPIVQDLNGSPSLQVIVSDEGYPKGLNEARGHPKEQVINELNERTL</sequence>
<feature type="non-terminal residue" evidence="5">
    <location>
        <position position="609"/>
    </location>
</feature>
<gene>
    <name evidence="5" type="ORF">Tci_002737</name>
</gene>
<feature type="domain" description="Retrovirus-related Pol polyprotein from transposon TNT 1-94-like beta-barrel" evidence="3">
    <location>
        <begin position="454"/>
        <end position="500"/>
    </location>
</feature>
<name>A0A6L2J184_TANCI</name>
<evidence type="ECO:0000256" key="1">
    <source>
        <dbReference type="SAM" id="Coils"/>
    </source>
</evidence>
<dbReference type="Gene3D" id="4.10.60.10">
    <property type="entry name" value="Zinc finger, CCHC-type"/>
    <property type="match status" value="1"/>
</dbReference>
<evidence type="ECO:0000259" key="4">
    <source>
        <dbReference type="Pfam" id="PF25597"/>
    </source>
</evidence>